<dbReference type="EMBL" id="FOTK01000111">
    <property type="protein sequence ID" value="SFN02684.1"/>
    <property type="molecule type" value="Genomic_DNA"/>
</dbReference>
<evidence type="ECO:0000313" key="1">
    <source>
        <dbReference type="EMBL" id="SFN02684.1"/>
    </source>
</evidence>
<dbReference type="STRING" id="582667.SAMN05192568_11114"/>
<accession>A0A1I4VN57</accession>
<evidence type="ECO:0008006" key="3">
    <source>
        <dbReference type="Google" id="ProtNLM"/>
    </source>
</evidence>
<keyword evidence="2" id="KW-1185">Reference proteome</keyword>
<reference evidence="2" key="1">
    <citation type="submission" date="2016-10" db="EMBL/GenBank/DDBJ databases">
        <authorList>
            <person name="Varghese N."/>
            <person name="Submissions S."/>
        </authorList>
    </citation>
    <scope>NUCLEOTIDE SEQUENCE [LARGE SCALE GENOMIC DNA]</scope>
    <source>
        <strain evidence="2">BL36</strain>
    </source>
</reference>
<evidence type="ECO:0000313" key="2">
    <source>
        <dbReference type="Proteomes" id="UP000199048"/>
    </source>
</evidence>
<protein>
    <recommendedName>
        <fullName evidence="3">Integron</fullName>
    </recommendedName>
</protein>
<organism evidence="1 2">
    <name type="scientific">Methylobacterium pseudosasicola</name>
    <dbReference type="NCBI Taxonomy" id="582667"/>
    <lineage>
        <taxon>Bacteria</taxon>
        <taxon>Pseudomonadati</taxon>
        <taxon>Pseudomonadota</taxon>
        <taxon>Alphaproteobacteria</taxon>
        <taxon>Hyphomicrobiales</taxon>
        <taxon>Methylobacteriaceae</taxon>
        <taxon>Methylobacterium</taxon>
    </lineage>
</organism>
<sequence length="158" mass="17044">MFALSPSRAIESQRLPNIRQLDVLMQAIVLRLSLLLALMPTGMARAETEPLNVPILMRGAIGEDACPETGQVIEIGQGAESFLPVQSGPGEAPFREIGRLHDGDTVKVCEKLGPWVGVVHGSALLGCRTTIIVPVEQSYTGPCEHGWVLTRYVSLSKD</sequence>
<name>A0A1I4VN57_9HYPH</name>
<gene>
    <name evidence="1" type="ORF">SAMN05192568_11114</name>
</gene>
<proteinExistence type="predicted"/>
<dbReference type="Proteomes" id="UP000199048">
    <property type="component" value="Unassembled WGS sequence"/>
</dbReference>
<dbReference type="AlphaFoldDB" id="A0A1I4VN57"/>